<name>A0A0F9BJQ7_9ZZZZ</name>
<protein>
    <submittedName>
        <fullName evidence="1">Uncharacterized protein</fullName>
    </submittedName>
</protein>
<accession>A0A0F9BJQ7</accession>
<reference evidence="1" key="1">
    <citation type="journal article" date="2015" name="Nature">
        <title>Complex archaea that bridge the gap between prokaryotes and eukaryotes.</title>
        <authorList>
            <person name="Spang A."/>
            <person name="Saw J.H."/>
            <person name="Jorgensen S.L."/>
            <person name="Zaremba-Niedzwiedzka K."/>
            <person name="Martijn J."/>
            <person name="Lind A.E."/>
            <person name="van Eijk R."/>
            <person name="Schleper C."/>
            <person name="Guy L."/>
            <person name="Ettema T.J."/>
        </authorList>
    </citation>
    <scope>NUCLEOTIDE SEQUENCE</scope>
</reference>
<gene>
    <name evidence="1" type="ORF">LCGC14_2719080</name>
</gene>
<dbReference type="AlphaFoldDB" id="A0A0F9BJQ7"/>
<proteinExistence type="predicted"/>
<evidence type="ECO:0000313" key="1">
    <source>
        <dbReference type="EMBL" id="KKK90829.1"/>
    </source>
</evidence>
<organism evidence="1">
    <name type="scientific">marine sediment metagenome</name>
    <dbReference type="NCBI Taxonomy" id="412755"/>
    <lineage>
        <taxon>unclassified sequences</taxon>
        <taxon>metagenomes</taxon>
        <taxon>ecological metagenomes</taxon>
    </lineage>
</organism>
<sequence length="290" mass="33250">MGELLNTREIAGIGLIEKKRYIAHASKGMTKKKFQGQGITTKIGAAGIISVLKMPQFQNCLRLDFEVRGPEIGAQKLAQYAGAFPYSLIPGYANFGDRRHFKIEDNKPFPSNREESVFLYSIIFKSLWSKREKKVYLLNNEDFIFYYEYINKKYKKMQKDVLILDKGKKNKGHELYGVSKDAYMGIVNFYGFIKEKSLKYLIKTYSNWRIILWRIPTNSNGISSMALAIDSGFNVVGYDIGFNNINGTFFDSVILAYYPNGGSQALKAKCLDANRPLFNKTREIFFSRLN</sequence>
<dbReference type="EMBL" id="LAZR01048922">
    <property type="protein sequence ID" value="KKK90829.1"/>
    <property type="molecule type" value="Genomic_DNA"/>
</dbReference>
<comment type="caution">
    <text evidence="1">The sequence shown here is derived from an EMBL/GenBank/DDBJ whole genome shotgun (WGS) entry which is preliminary data.</text>
</comment>